<feature type="region of interest" description="Disordered" evidence="1">
    <location>
        <begin position="1006"/>
        <end position="1030"/>
    </location>
</feature>
<dbReference type="Proteomes" id="UP001168146">
    <property type="component" value="Unassembled WGS sequence"/>
</dbReference>
<feature type="compositionally biased region" description="Polar residues" evidence="1">
    <location>
        <begin position="701"/>
        <end position="717"/>
    </location>
</feature>
<name>A0AAN6FKH6_9PEZI</name>
<dbReference type="EMBL" id="JASUXU010000034">
    <property type="protein sequence ID" value="KAK0318812.1"/>
    <property type="molecule type" value="Genomic_DNA"/>
</dbReference>
<feature type="compositionally biased region" description="Polar residues" evidence="1">
    <location>
        <begin position="903"/>
        <end position="912"/>
    </location>
</feature>
<feature type="compositionally biased region" description="Basic residues" evidence="1">
    <location>
        <begin position="739"/>
        <end position="748"/>
    </location>
</feature>
<evidence type="ECO:0000259" key="2">
    <source>
        <dbReference type="Pfam" id="PF11274"/>
    </source>
</evidence>
<dbReference type="PANTHER" id="PTHR40370:SF1">
    <property type="entry name" value="DUF3074 DOMAIN-CONTAINING PROTEIN"/>
    <property type="match status" value="1"/>
</dbReference>
<sequence length="1030" mass="110993">MAAASSAAGQPQSQPQMPSQSISSPRQSTALGKYVRMRHLPASELPAHPDLAPLQGSGTPPDLQRFLADVLEEAEAFMIGYLPRKFKVKSSSKSSPPATAPVELLAHEINAGDIPKEARTAGAGSAVETWFARTSVHENAAKEGTASWEEFDRGLRADHSQHEMEYTPDVQHAHLVLSWHEAMDSFGQRVGTWEDVGMSVVEMVHHIPPPLNDRVFPELVITARKAGELLVVQIPVEIKGMQGAAYNSNKTRKLQDGMYCSIERAELLDGGANVKWQMATASDAKGILPMWMQKMGVPGAVVKDNGERRYCSNSFPNLYNCHIRRHSANDMELQDSRALAHVLFGQCRDSLSAYKTLAPSVRKLRNLLEEVEDGVNGGGVVAANEDGINEQAVRCHAILVWLDLAMQQHRQHHSEPTQSAIANLRTAIDVACHQLSVAHESPSHTGGLPPRLETDSWSSAPSQIANSVSVSARSDDTRKLSTSSSAWSLVRPESTTSESTNDDLNATITPTLNLRSGEEKQVYSPTSAASAGSASGSRVASAWASTFALDPLSIPMDQAMAFILSEDIAAPSASSLPSSGGARSSFGKPEDYQADTHHYSQGDQTLAVGDLSGSTTSASTISLLHPQEVLQSAVGDGHERGPIPLRPLSLQQPLMSTGSAALSIQQDIVATTGHIRSMSAGHAAGTDMEPSANIIPRDDSTQSPITRVNPAESSTNLEEFVQSAPQLPPRRAPPPPPAPRRKRLRNAPKSRYIIANLTPLDTEASEDSDEDLDTATKPASLKSRDVEHEQPQSGASRAIPEVRIDGSACEEGDQSLGVATPCAASEEDGDSTRPASSSNSRDKPLQTYYPASEIIVHPEKEVLSQQAPTSTPKRKPPPLPKRPVRYHSVHSAPAASERRSAPLTSSRESQTIDAPRDDPGRETSKTPHTLKQHRSVGEALNDILTTSDGSPGRWSWQRRLRSRSELDHTQMPVPVPQRLRSHSSLAQLIRDEAGAAVKVRPTVVTVESAPQTLGSEDRPPPVPPRPRPLT</sequence>
<feature type="compositionally biased region" description="Low complexity" evidence="1">
    <location>
        <begin position="1"/>
        <end position="30"/>
    </location>
</feature>
<feature type="compositionally biased region" description="Polar residues" evidence="1">
    <location>
        <begin position="480"/>
        <end position="514"/>
    </location>
</feature>
<feature type="region of interest" description="Disordered" evidence="1">
    <location>
        <begin position="681"/>
        <end position="956"/>
    </location>
</feature>
<feature type="region of interest" description="Disordered" evidence="1">
    <location>
        <begin position="439"/>
        <end position="534"/>
    </location>
</feature>
<dbReference type="InterPro" id="IPR024500">
    <property type="entry name" value="DUF3074"/>
</dbReference>
<feature type="compositionally biased region" description="Acidic residues" evidence="1">
    <location>
        <begin position="763"/>
        <end position="773"/>
    </location>
</feature>
<dbReference type="AlphaFoldDB" id="A0AAN6FKH6"/>
<organism evidence="3 4">
    <name type="scientific">Friedmanniomyces endolithicus</name>
    <dbReference type="NCBI Taxonomy" id="329885"/>
    <lineage>
        <taxon>Eukaryota</taxon>
        <taxon>Fungi</taxon>
        <taxon>Dikarya</taxon>
        <taxon>Ascomycota</taxon>
        <taxon>Pezizomycotina</taxon>
        <taxon>Dothideomycetes</taxon>
        <taxon>Dothideomycetidae</taxon>
        <taxon>Mycosphaerellales</taxon>
        <taxon>Teratosphaeriaceae</taxon>
        <taxon>Friedmanniomyces</taxon>
    </lineage>
</organism>
<protein>
    <recommendedName>
        <fullName evidence="2">DUF3074 domain-containing protein</fullName>
    </recommendedName>
</protein>
<reference evidence="3" key="1">
    <citation type="submission" date="2021-12" db="EMBL/GenBank/DDBJ databases">
        <title>Black yeast isolated from Biological Soil Crust.</title>
        <authorList>
            <person name="Kurbessoian T."/>
        </authorList>
    </citation>
    <scope>NUCLEOTIDE SEQUENCE</scope>
    <source>
        <strain evidence="3">CCFEE 5208</strain>
    </source>
</reference>
<evidence type="ECO:0000313" key="3">
    <source>
        <dbReference type="EMBL" id="KAK0318812.1"/>
    </source>
</evidence>
<feature type="compositionally biased region" description="Low complexity" evidence="1">
    <location>
        <begin position="573"/>
        <end position="585"/>
    </location>
</feature>
<comment type="caution">
    <text evidence="3">The sequence shown here is derived from an EMBL/GenBank/DDBJ whole genome shotgun (WGS) entry which is preliminary data.</text>
</comment>
<feature type="region of interest" description="Disordered" evidence="1">
    <location>
        <begin position="573"/>
        <end position="596"/>
    </location>
</feature>
<accession>A0AAN6FKH6</accession>
<feature type="domain" description="DUF3074" evidence="2">
    <location>
        <begin position="130"/>
        <end position="305"/>
    </location>
</feature>
<feature type="compositionally biased region" description="Pro residues" evidence="1">
    <location>
        <begin position="726"/>
        <end position="738"/>
    </location>
</feature>
<feature type="compositionally biased region" description="Pro residues" evidence="1">
    <location>
        <begin position="1020"/>
        <end position="1030"/>
    </location>
</feature>
<dbReference type="PANTHER" id="PTHR40370">
    <property type="entry name" value="EXPRESSED PROTEIN"/>
    <property type="match status" value="1"/>
</dbReference>
<feature type="compositionally biased region" description="Basic residues" evidence="1">
    <location>
        <begin position="872"/>
        <end position="888"/>
    </location>
</feature>
<feature type="compositionally biased region" description="Basic and acidic residues" evidence="1">
    <location>
        <begin position="914"/>
        <end position="925"/>
    </location>
</feature>
<gene>
    <name evidence="3" type="ORF">LTR82_010234</name>
</gene>
<feature type="region of interest" description="Disordered" evidence="1">
    <location>
        <begin position="1"/>
        <end position="37"/>
    </location>
</feature>
<feature type="compositionally biased region" description="Polar residues" evidence="1">
    <location>
        <begin position="455"/>
        <end position="472"/>
    </location>
</feature>
<evidence type="ECO:0000313" key="4">
    <source>
        <dbReference type="Proteomes" id="UP001168146"/>
    </source>
</evidence>
<evidence type="ECO:0000256" key="1">
    <source>
        <dbReference type="SAM" id="MobiDB-lite"/>
    </source>
</evidence>
<proteinExistence type="predicted"/>
<dbReference type="Pfam" id="PF11274">
    <property type="entry name" value="DUF3074"/>
    <property type="match status" value="1"/>
</dbReference>